<comment type="caution">
    <text evidence="4">The sequence shown here is derived from an EMBL/GenBank/DDBJ whole genome shotgun (WGS) entry which is preliminary data.</text>
</comment>
<feature type="domain" description="NAD-dependent epimerase/dehydratase" evidence="3">
    <location>
        <begin position="6"/>
        <end position="202"/>
    </location>
</feature>
<keyword evidence="1" id="KW-0560">Oxidoreductase</keyword>
<organism evidence="4 5">
    <name type="scientific">Cladophialophora chaetospira</name>
    <dbReference type="NCBI Taxonomy" id="386627"/>
    <lineage>
        <taxon>Eukaryota</taxon>
        <taxon>Fungi</taxon>
        <taxon>Dikarya</taxon>
        <taxon>Ascomycota</taxon>
        <taxon>Pezizomycotina</taxon>
        <taxon>Eurotiomycetes</taxon>
        <taxon>Chaetothyriomycetidae</taxon>
        <taxon>Chaetothyriales</taxon>
        <taxon>Herpotrichiellaceae</taxon>
        <taxon>Cladophialophora</taxon>
    </lineage>
</organism>
<keyword evidence="5" id="KW-1185">Reference proteome</keyword>
<gene>
    <name evidence="4" type="ORF">H2200_007504</name>
</gene>
<comment type="similarity">
    <text evidence="2">Belongs to the NAD(P)-dependent epimerase/dehydratase family. Dihydroflavonol-4-reductase subfamily.</text>
</comment>
<dbReference type="InterPro" id="IPR050425">
    <property type="entry name" value="NAD(P)_dehydrat-like"/>
</dbReference>
<dbReference type="SUPFAM" id="SSF51735">
    <property type="entry name" value="NAD(P)-binding Rossmann-fold domains"/>
    <property type="match status" value="1"/>
</dbReference>
<dbReference type="Proteomes" id="UP001172673">
    <property type="component" value="Unassembled WGS sequence"/>
</dbReference>
<evidence type="ECO:0000259" key="3">
    <source>
        <dbReference type="Pfam" id="PF01370"/>
    </source>
</evidence>
<dbReference type="EMBL" id="JAPDRK010000010">
    <property type="protein sequence ID" value="KAJ9608516.1"/>
    <property type="molecule type" value="Genomic_DNA"/>
</dbReference>
<dbReference type="PANTHER" id="PTHR10366:SF564">
    <property type="entry name" value="STEROL-4-ALPHA-CARBOXYLATE 3-DEHYDROGENASE, DECARBOXYLATING"/>
    <property type="match status" value="1"/>
</dbReference>
<accession>A0AA39CH47</accession>
<dbReference type="InterPro" id="IPR036291">
    <property type="entry name" value="NAD(P)-bd_dom_sf"/>
</dbReference>
<dbReference type="Pfam" id="PF01370">
    <property type="entry name" value="Epimerase"/>
    <property type="match status" value="1"/>
</dbReference>
<name>A0AA39CH47_9EURO</name>
<evidence type="ECO:0000313" key="5">
    <source>
        <dbReference type="Proteomes" id="UP001172673"/>
    </source>
</evidence>
<evidence type="ECO:0000256" key="1">
    <source>
        <dbReference type="ARBA" id="ARBA00023002"/>
    </source>
</evidence>
<dbReference type="InterPro" id="IPR001509">
    <property type="entry name" value="Epimerase_deHydtase"/>
</dbReference>
<dbReference type="Gene3D" id="3.40.50.720">
    <property type="entry name" value="NAD(P)-binding Rossmann-like Domain"/>
    <property type="match status" value="1"/>
</dbReference>
<reference evidence="4" key="1">
    <citation type="submission" date="2022-10" db="EMBL/GenBank/DDBJ databases">
        <title>Culturing micro-colonial fungi from biological soil crusts in the Mojave desert and describing Neophaeococcomyces mojavensis, and introducing the new genera and species Taxawa tesnikishii.</title>
        <authorList>
            <person name="Kurbessoian T."/>
            <person name="Stajich J.E."/>
        </authorList>
    </citation>
    <scope>NUCLEOTIDE SEQUENCE</scope>
    <source>
        <strain evidence="4">TK_41</strain>
    </source>
</reference>
<protein>
    <recommendedName>
        <fullName evidence="3">NAD-dependent epimerase/dehydratase domain-containing protein</fullName>
    </recommendedName>
</protein>
<dbReference type="AlphaFoldDB" id="A0AA39CH47"/>
<dbReference type="GO" id="GO:0016616">
    <property type="term" value="F:oxidoreductase activity, acting on the CH-OH group of donors, NAD or NADP as acceptor"/>
    <property type="evidence" value="ECO:0007669"/>
    <property type="project" value="TreeGrafter"/>
</dbReference>
<proteinExistence type="inferred from homology"/>
<dbReference type="PANTHER" id="PTHR10366">
    <property type="entry name" value="NAD DEPENDENT EPIMERASE/DEHYDRATASE"/>
    <property type="match status" value="1"/>
</dbReference>
<sequence>MSNITVLLTGATGSLGASTLVRLLSESNPDITVIAVLRSFARSKAFLKSKYPLQVSAGQLLFVEIPDMTTPNAFDEPASRADVIMHIATPMARDNLMENLVKPSSVIVQNVLSAAEKSGRVRRVIITGSLLAAVGIAGLFMGRTITEEDWNPITLEEAEAVPVNAYQYSKVHAEKEAWKFMNEKPRAFDLIFLLAPTILGRSLQGGFKPEKGHLGGQPGLYKALFDVDTPGPLFPIFADVADVARIHVEAISQQIPGNERYIFHSPELIASTPTVLAIREDFPQLQGRVPAPEEGAGDGMPPNLIKTDQSKFEKAFGEQDWKSARLSIQDTVQDIEDYE</sequence>
<evidence type="ECO:0000313" key="4">
    <source>
        <dbReference type="EMBL" id="KAJ9608516.1"/>
    </source>
</evidence>
<evidence type="ECO:0000256" key="2">
    <source>
        <dbReference type="ARBA" id="ARBA00023445"/>
    </source>
</evidence>